<name>A0A915I921_ROMCU</name>
<dbReference type="PROSITE" id="PS51257">
    <property type="entry name" value="PROKAR_LIPOPROTEIN"/>
    <property type="match status" value="1"/>
</dbReference>
<dbReference type="AlphaFoldDB" id="A0A915I921"/>
<dbReference type="Proteomes" id="UP000887565">
    <property type="component" value="Unplaced"/>
</dbReference>
<evidence type="ECO:0000313" key="1">
    <source>
        <dbReference type="Proteomes" id="UP000887565"/>
    </source>
</evidence>
<proteinExistence type="predicted"/>
<evidence type="ECO:0000313" key="2">
    <source>
        <dbReference type="WBParaSite" id="nRc.2.0.1.t10669-RA"/>
    </source>
</evidence>
<dbReference type="WBParaSite" id="nRc.2.0.1.t10669-RA">
    <property type="protein sequence ID" value="nRc.2.0.1.t10669-RA"/>
    <property type="gene ID" value="nRc.2.0.1.g10669"/>
</dbReference>
<accession>A0A915I921</accession>
<sequence>MNVKSVALRKLSVSSMGAGGISCVPSVRYGLLALVKGAVPELGKTPSVLRLAGQSTSSQERIECRAK</sequence>
<reference evidence="2" key="1">
    <citation type="submission" date="2022-11" db="UniProtKB">
        <authorList>
            <consortium name="WormBaseParasite"/>
        </authorList>
    </citation>
    <scope>IDENTIFICATION</scope>
</reference>
<protein>
    <submittedName>
        <fullName evidence="2">Uncharacterized protein</fullName>
    </submittedName>
</protein>
<keyword evidence="1" id="KW-1185">Reference proteome</keyword>
<organism evidence="1 2">
    <name type="scientific">Romanomermis culicivorax</name>
    <name type="common">Nematode worm</name>
    <dbReference type="NCBI Taxonomy" id="13658"/>
    <lineage>
        <taxon>Eukaryota</taxon>
        <taxon>Metazoa</taxon>
        <taxon>Ecdysozoa</taxon>
        <taxon>Nematoda</taxon>
        <taxon>Enoplea</taxon>
        <taxon>Dorylaimia</taxon>
        <taxon>Mermithida</taxon>
        <taxon>Mermithoidea</taxon>
        <taxon>Mermithidae</taxon>
        <taxon>Romanomermis</taxon>
    </lineage>
</organism>